<dbReference type="AlphaFoldDB" id="A0A2Z7B469"/>
<proteinExistence type="predicted"/>
<protein>
    <submittedName>
        <fullName evidence="1">Uncharacterized protein</fullName>
    </submittedName>
</protein>
<dbReference type="EMBL" id="KV009462">
    <property type="protein sequence ID" value="KZV29161.1"/>
    <property type="molecule type" value="Genomic_DNA"/>
</dbReference>
<reference evidence="1 2" key="1">
    <citation type="journal article" date="2015" name="Proc. Natl. Acad. Sci. U.S.A.">
        <title>The resurrection genome of Boea hygrometrica: A blueprint for survival of dehydration.</title>
        <authorList>
            <person name="Xiao L."/>
            <person name="Yang G."/>
            <person name="Zhang L."/>
            <person name="Yang X."/>
            <person name="Zhao S."/>
            <person name="Ji Z."/>
            <person name="Zhou Q."/>
            <person name="Hu M."/>
            <person name="Wang Y."/>
            <person name="Chen M."/>
            <person name="Xu Y."/>
            <person name="Jin H."/>
            <person name="Xiao X."/>
            <person name="Hu G."/>
            <person name="Bao F."/>
            <person name="Hu Y."/>
            <person name="Wan P."/>
            <person name="Li L."/>
            <person name="Deng X."/>
            <person name="Kuang T."/>
            <person name="Xiang C."/>
            <person name="Zhu J.K."/>
            <person name="Oliver M.J."/>
            <person name="He Y."/>
        </authorList>
    </citation>
    <scope>NUCLEOTIDE SEQUENCE [LARGE SCALE GENOMIC DNA]</scope>
    <source>
        <strain evidence="2">cv. XS01</strain>
    </source>
</reference>
<gene>
    <name evidence="1" type="ORF">F511_38833</name>
</gene>
<organism evidence="1 2">
    <name type="scientific">Dorcoceras hygrometricum</name>
    <dbReference type="NCBI Taxonomy" id="472368"/>
    <lineage>
        <taxon>Eukaryota</taxon>
        <taxon>Viridiplantae</taxon>
        <taxon>Streptophyta</taxon>
        <taxon>Embryophyta</taxon>
        <taxon>Tracheophyta</taxon>
        <taxon>Spermatophyta</taxon>
        <taxon>Magnoliopsida</taxon>
        <taxon>eudicotyledons</taxon>
        <taxon>Gunneridae</taxon>
        <taxon>Pentapetalae</taxon>
        <taxon>asterids</taxon>
        <taxon>lamiids</taxon>
        <taxon>Lamiales</taxon>
        <taxon>Gesneriaceae</taxon>
        <taxon>Didymocarpoideae</taxon>
        <taxon>Trichosporeae</taxon>
        <taxon>Loxocarpinae</taxon>
        <taxon>Dorcoceras</taxon>
    </lineage>
</organism>
<keyword evidence="2" id="KW-1185">Reference proteome</keyword>
<name>A0A2Z7B469_9LAMI</name>
<dbReference type="Proteomes" id="UP000250235">
    <property type="component" value="Unassembled WGS sequence"/>
</dbReference>
<sequence>MKRRRAEESADGLVVDDVIGDVITFSRWFERTSRKNQQVACIQTRVRSDVVEEIQSQATVHQQMLFGDSDCKTMSFT</sequence>
<evidence type="ECO:0000313" key="2">
    <source>
        <dbReference type="Proteomes" id="UP000250235"/>
    </source>
</evidence>
<evidence type="ECO:0000313" key="1">
    <source>
        <dbReference type="EMBL" id="KZV29161.1"/>
    </source>
</evidence>
<accession>A0A2Z7B469</accession>